<proteinExistence type="predicted"/>
<protein>
    <submittedName>
        <fullName evidence="4">Glycosyltransferase family 8 protein</fullName>
    </submittedName>
</protein>
<keyword evidence="2" id="KW-0808">Transferase</keyword>
<dbReference type="InterPro" id="IPR002495">
    <property type="entry name" value="Glyco_trans_8"/>
</dbReference>
<keyword evidence="5" id="KW-1185">Reference proteome</keyword>
<reference evidence="4 5" key="1">
    <citation type="journal article" date="2019" name="Anaerobe">
        <title>Brachyspira catarrhinii sp. nov., an anaerobic intestinal spirochaete isolated from vervet monkeys may have been misidentified as Brachyspira aalborgi in previous studies.</title>
        <authorList>
            <person name="Phillips N.D."/>
            <person name="La T."/>
            <person name="Hampson D.J."/>
        </authorList>
    </citation>
    <scope>NUCLEOTIDE SEQUENCE [LARGE SCALE GENOMIC DNA]</scope>
    <source>
        <strain evidence="4 5">Z12</strain>
    </source>
</reference>
<evidence type="ECO:0000256" key="2">
    <source>
        <dbReference type="ARBA" id="ARBA00022679"/>
    </source>
</evidence>
<dbReference type="PANTHER" id="PTHR13778">
    <property type="entry name" value="GLYCOSYLTRANSFERASE 8 DOMAIN-CONTAINING PROTEIN"/>
    <property type="match status" value="1"/>
</dbReference>
<evidence type="ECO:0000256" key="1">
    <source>
        <dbReference type="ARBA" id="ARBA00022676"/>
    </source>
</evidence>
<evidence type="ECO:0000313" key="4">
    <source>
        <dbReference type="EMBL" id="TKZ28416.1"/>
    </source>
</evidence>
<dbReference type="RefSeq" id="WP_137999264.1">
    <property type="nucleotide sequence ID" value="NZ_SJDU01000488.1"/>
</dbReference>
<sequence>VKKFNIESYMSRRKNYNYISIETYFRFFIAELLPQYDKVLYLDADLIIMDDLSKLYNFNIDDYAIGAIQDMNMEISVKHENFITSKNLNIREYVLNILKKESLKYFNAGVLLLNLKKFREDNILNELLEFTEQNSPLEFQDQDILNAVLEKRVKYLDSRWNLLKDLDFYISYQNDKNRIKEIKKRFKNPGIIHYIGENKPWLYKEKFWYSFEGIKLWWKYYRMSPLYNSKDELIYKAINYERFVKKWFTYIDVSLFNHTIIRIRQSDKRLKFELFFIKITLKLNKYEKLDMGI</sequence>
<dbReference type="Proteomes" id="UP000310168">
    <property type="component" value="Unassembled WGS sequence"/>
</dbReference>
<evidence type="ECO:0000256" key="3">
    <source>
        <dbReference type="ARBA" id="ARBA00022723"/>
    </source>
</evidence>
<organism evidence="4 5">
    <name type="scientific">Brachyspira catarrhinii</name>
    <dbReference type="NCBI Taxonomy" id="2528966"/>
    <lineage>
        <taxon>Bacteria</taxon>
        <taxon>Pseudomonadati</taxon>
        <taxon>Spirochaetota</taxon>
        <taxon>Spirochaetia</taxon>
        <taxon>Brachyspirales</taxon>
        <taxon>Brachyspiraceae</taxon>
        <taxon>Brachyspira</taxon>
    </lineage>
</organism>
<dbReference type="EMBL" id="SJDU01000488">
    <property type="protein sequence ID" value="TKZ28416.1"/>
    <property type="molecule type" value="Genomic_DNA"/>
</dbReference>
<dbReference type="InterPro" id="IPR029044">
    <property type="entry name" value="Nucleotide-diphossugar_trans"/>
</dbReference>
<dbReference type="Pfam" id="PF01501">
    <property type="entry name" value="Glyco_transf_8"/>
    <property type="match status" value="1"/>
</dbReference>
<keyword evidence="1" id="KW-0328">Glycosyltransferase</keyword>
<dbReference type="SUPFAM" id="SSF53448">
    <property type="entry name" value="Nucleotide-diphospho-sugar transferases"/>
    <property type="match status" value="1"/>
</dbReference>
<evidence type="ECO:0000313" key="5">
    <source>
        <dbReference type="Proteomes" id="UP000310168"/>
    </source>
</evidence>
<feature type="non-terminal residue" evidence="4">
    <location>
        <position position="1"/>
    </location>
</feature>
<dbReference type="Gene3D" id="3.90.550.10">
    <property type="entry name" value="Spore Coat Polysaccharide Biosynthesis Protein SpsA, Chain A"/>
    <property type="match status" value="1"/>
</dbReference>
<gene>
    <name evidence="4" type="ORF">EZH24_11715</name>
</gene>
<comment type="caution">
    <text evidence="4">The sequence shown here is derived from an EMBL/GenBank/DDBJ whole genome shotgun (WGS) entry which is preliminary data.</text>
</comment>
<accession>A0ABY2TP23</accession>
<dbReference type="CDD" id="cd04194">
    <property type="entry name" value="GT8_A4GalT_like"/>
    <property type="match status" value="1"/>
</dbReference>
<name>A0ABY2TP23_9SPIR</name>
<keyword evidence="3" id="KW-0479">Metal-binding</keyword>
<dbReference type="InterPro" id="IPR050748">
    <property type="entry name" value="Glycosyltrans_8_dom-fam"/>
</dbReference>
<dbReference type="PANTHER" id="PTHR13778:SF47">
    <property type="entry name" value="LIPOPOLYSACCHARIDE 1,3-GALACTOSYLTRANSFERASE"/>
    <property type="match status" value="1"/>
</dbReference>